<accession>A0A7W6EVR9</accession>
<evidence type="ECO:0000313" key="1">
    <source>
        <dbReference type="EMBL" id="MBB3860627.1"/>
    </source>
</evidence>
<dbReference type="EMBL" id="JACICY010000003">
    <property type="protein sequence ID" value="MBB3860627.1"/>
    <property type="molecule type" value="Genomic_DNA"/>
</dbReference>
<reference evidence="1 2" key="1">
    <citation type="submission" date="2020-08" db="EMBL/GenBank/DDBJ databases">
        <title>Genomic Encyclopedia of Type Strains, Phase IV (KMG-IV): sequencing the most valuable type-strain genomes for metagenomic binning, comparative biology and taxonomic classification.</title>
        <authorList>
            <person name="Goeker M."/>
        </authorList>
    </citation>
    <scope>NUCLEOTIDE SEQUENCE [LARGE SCALE GENOMIC DNA]</scope>
    <source>
        <strain evidence="1 2">DSM 14552</strain>
    </source>
</reference>
<dbReference type="Proteomes" id="UP000562395">
    <property type="component" value="Unassembled WGS sequence"/>
</dbReference>
<keyword evidence="2" id="KW-1185">Reference proteome</keyword>
<proteinExistence type="predicted"/>
<protein>
    <submittedName>
        <fullName evidence="1">Uncharacterized protein</fullName>
    </submittedName>
</protein>
<comment type="caution">
    <text evidence="1">The sequence shown here is derived from an EMBL/GenBank/DDBJ whole genome shotgun (WGS) entry which is preliminary data.</text>
</comment>
<dbReference type="RefSeq" id="WP_183612872.1">
    <property type="nucleotide sequence ID" value="NZ_JACICY010000003.1"/>
</dbReference>
<sequence length="51" mass="5678">MADLYLKALEAERKSLWAACRLKGLPKGTPERDRIAELDELLAAHKAKKTG</sequence>
<gene>
    <name evidence="1" type="ORF">GGQ88_001893</name>
</gene>
<name>A0A7W6EVR9_9SPHN</name>
<evidence type="ECO:0000313" key="2">
    <source>
        <dbReference type="Proteomes" id="UP000562395"/>
    </source>
</evidence>
<dbReference type="AlphaFoldDB" id="A0A7W6EVR9"/>
<organism evidence="1 2">
    <name type="scientific">Novosphingobium hassiacum</name>
    <dbReference type="NCBI Taxonomy" id="173676"/>
    <lineage>
        <taxon>Bacteria</taxon>
        <taxon>Pseudomonadati</taxon>
        <taxon>Pseudomonadota</taxon>
        <taxon>Alphaproteobacteria</taxon>
        <taxon>Sphingomonadales</taxon>
        <taxon>Sphingomonadaceae</taxon>
        <taxon>Novosphingobium</taxon>
    </lineage>
</organism>